<sequence>MEDSPLWGPLKGIDNYVPVVMKFPAEGRWRLDISIGNRPVGQAVVDVGREIEPSQVIGNPPPLVEADVAVKEYYNALSEWIMKRRGACSIRPFTKTRPAH</sequence>
<organism evidence="1 2">
    <name type="scientific">Effusibacillus dendaii</name>
    <dbReference type="NCBI Taxonomy" id="2743772"/>
    <lineage>
        <taxon>Bacteria</taxon>
        <taxon>Bacillati</taxon>
        <taxon>Bacillota</taxon>
        <taxon>Bacilli</taxon>
        <taxon>Bacillales</taxon>
        <taxon>Alicyclobacillaceae</taxon>
        <taxon>Effusibacillus</taxon>
    </lineage>
</organism>
<dbReference type="KEGG" id="eff:skT53_21720"/>
<protein>
    <submittedName>
        <fullName evidence="1">Uncharacterized protein</fullName>
    </submittedName>
</protein>
<evidence type="ECO:0000313" key="1">
    <source>
        <dbReference type="EMBL" id="BCJ87187.1"/>
    </source>
</evidence>
<proteinExistence type="predicted"/>
<accession>A0A7I8DB08</accession>
<dbReference type="AlphaFoldDB" id="A0A7I8DB08"/>
<reference evidence="1 2" key="1">
    <citation type="submission" date="2020-08" db="EMBL/GenBank/DDBJ databases">
        <title>Complete Genome Sequence of Effusibacillus dendaii Strain skT53, Isolated from Farmland soil.</title>
        <authorList>
            <person name="Konishi T."/>
            <person name="Kawasaki H."/>
        </authorList>
    </citation>
    <scope>NUCLEOTIDE SEQUENCE [LARGE SCALE GENOMIC DNA]</scope>
    <source>
        <strain evidence="2">skT53</strain>
    </source>
</reference>
<evidence type="ECO:0000313" key="2">
    <source>
        <dbReference type="Proteomes" id="UP000593802"/>
    </source>
</evidence>
<dbReference type="EMBL" id="AP023366">
    <property type="protein sequence ID" value="BCJ87187.1"/>
    <property type="molecule type" value="Genomic_DNA"/>
</dbReference>
<keyword evidence="2" id="KW-1185">Reference proteome</keyword>
<dbReference type="Proteomes" id="UP000593802">
    <property type="component" value="Chromosome"/>
</dbReference>
<gene>
    <name evidence="1" type="ORF">skT53_21720</name>
</gene>
<name>A0A7I8DB08_9BACL</name>
<dbReference type="Gene3D" id="2.60.40.3830">
    <property type="match status" value="1"/>
</dbReference>